<accession>A0A1U7LMC8</accession>
<dbReference type="InterPro" id="IPR052848">
    <property type="entry name" value="CHCH_domain-containing_protein"/>
</dbReference>
<dbReference type="Pfam" id="PF16860">
    <property type="entry name" value="CX9C"/>
    <property type="match status" value="2"/>
</dbReference>
<dbReference type="SUPFAM" id="SSF47072">
    <property type="entry name" value="Cysteine alpha-hairpin motif"/>
    <property type="match status" value="1"/>
</dbReference>
<dbReference type="OMA" id="QKIRRDC"/>
<feature type="domain" description="IMS import disulfide relay-system CHCH-CHCH-like Cx9C" evidence="1">
    <location>
        <begin position="10"/>
        <end position="51"/>
    </location>
</feature>
<comment type="caution">
    <text evidence="2">The sequence shown here is derived from an EMBL/GenBank/DDBJ whole genome shotgun (WGS) entry which is preliminary data.</text>
</comment>
<dbReference type="InterPro" id="IPR009069">
    <property type="entry name" value="Cys_alpha_HP_mot_SF"/>
</dbReference>
<dbReference type="PROSITE" id="PS51808">
    <property type="entry name" value="CHCH"/>
    <property type="match status" value="2"/>
</dbReference>
<evidence type="ECO:0000313" key="2">
    <source>
        <dbReference type="EMBL" id="OLL23743.1"/>
    </source>
</evidence>
<dbReference type="OrthoDB" id="2581252at2759"/>
<evidence type="ECO:0000313" key="3">
    <source>
        <dbReference type="Proteomes" id="UP000186594"/>
    </source>
</evidence>
<gene>
    <name evidence="2" type="ORF">NEOLI_004750</name>
</gene>
<reference evidence="2 3" key="1">
    <citation type="submission" date="2016-04" db="EMBL/GenBank/DDBJ databases">
        <title>Evolutionary innovation and constraint leading to complex multicellularity in the Ascomycota.</title>
        <authorList>
            <person name="Cisse O."/>
            <person name="Nguyen A."/>
            <person name="Hewitt D.A."/>
            <person name="Jedd G."/>
            <person name="Stajich J.E."/>
        </authorList>
    </citation>
    <scope>NUCLEOTIDE SEQUENCE [LARGE SCALE GENOMIC DNA]</scope>
    <source>
        <strain evidence="2 3">DAH-3</strain>
    </source>
</reference>
<dbReference type="InterPro" id="IPR031731">
    <property type="entry name" value="CX9C"/>
</dbReference>
<dbReference type="GO" id="GO:0005758">
    <property type="term" value="C:mitochondrial intermembrane space"/>
    <property type="evidence" value="ECO:0007669"/>
    <property type="project" value="TreeGrafter"/>
</dbReference>
<dbReference type="Gene3D" id="1.10.287.2900">
    <property type="match status" value="2"/>
</dbReference>
<dbReference type="Proteomes" id="UP000186594">
    <property type="component" value="Unassembled WGS sequence"/>
</dbReference>
<dbReference type="EMBL" id="LXFE01001305">
    <property type="protein sequence ID" value="OLL23743.1"/>
    <property type="molecule type" value="Genomic_DNA"/>
</dbReference>
<feature type="domain" description="IMS import disulfide relay-system CHCH-CHCH-like Cx9C" evidence="1">
    <location>
        <begin position="54"/>
        <end position="96"/>
    </location>
</feature>
<dbReference type="GO" id="GO:0045333">
    <property type="term" value="P:cellular respiration"/>
    <property type="evidence" value="ECO:0007669"/>
    <property type="project" value="TreeGrafter"/>
</dbReference>
<sequence>MSSSEVISEVLAKCASQVQTYNQCITDNPHNWNKACLDERAAVTECAEEKVAILKKVKTDCASEIAAFNKCLEENSSELNSCIPVQRELYNCTAKSAGRKLPPFPPS</sequence>
<organism evidence="2 3">
    <name type="scientific">Neolecta irregularis (strain DAH-3)</name>
    <dbReference type="NCBI Taxonomy" id="1198029"/>
    <lineage>
        <taxon>Eukaryota</taxon>
        <taxon>Fungi</taxon>
        <taxon>Dikarya</taxon>
        <taxon>Ascomycota</taxon>
        <taxon>Taphrinomycotina</taxon>
        <taxon>Neolectales</taxon>
        <taxon>Neolectaceae</taxon>
        <taxon>Neolecta</taxon>
    </lineage>
</organism>
<evidence type="ECO:0000259" key="1">
    <source>
        <dbReference type="Pfam" id="PF16860"/>
    </source>
</evidence>
<keyword evidence="3" id="KW-1185">Reference proteome</keyword>
<dbReference type="PANTHER" id="PTHR47106:SF1">
    <property type="entry name" value="COILED-COIL-HELIX-COILED-COIL-HELIX DOMAIN-CONTAINING PROTEIN 5"/>
    <property type="match status" value="1"/>
</dbReference>
<dbReference type="PANTHER" id="PTHR47106">
    <property type="entry name" value="COILED-COIL-HELIX-COILED-COIL-HELIX DOMAIN-CONTAINING PROTEIN 5"/>
    <property type="match status" value="1"/>
</dbReference>
<proteinExistence type="predicted"/>
<dbReference type="AlphaFoldDB" id="A0A1U7LMC8"/>
<protein>
    <submittedName>
        <fullName evidence="2">Coiled-coil-helix-coiled-coil-helix domain-containing protein 5</fullName>
    </submittedName>
</protein>
<name>A0A1U7LMC8_NEOID</name>